<dbReference type="EMBL" id="BONC01000144">
    <property type="protein sequence ID" value="GIF61869.1"/>
    <property type="molecule type" value="Genomic_DNA"/>
</dbReference>
<reference evidence="1 2" key="1">
    <citation type="submission" date="2021-01" db="EMBL/GenBank/DDBJ databases">
        <title>Whole genome shotgun sequence of Asanoa iriomotensis NBRC 100142.</title>
        <authorList>
            <person name="Komaki H."/>
            <person name="Tamura T."/>
        </authorList>
    </citation>
    <scope>NUCLEOTIDE SEQUENCE [LARGE SCALE GENOMIC DNA]</scope>
    <source>
        <strain evidence="1 2">NBRC 100142</strain>
    </source>
</reference>
<keyword evidence="2" id="KW-1185">Reference proteome</keyword>
<dbReference type="InterPro" id="IPR025566">
    <property type="entry name" value="DUF4331"/>
</dbReference>
<name>A0ABQ4CGG9_9ACTN</name>
<proteinExistence type="predicted"/>
<accession>A0ABQ4CGG9</accession>
<dbReference type="Proteomes" id="UP000624325">
    <property type="component" value="Unassembled WGS sequence"/>
</dbReference>
<gene>
    <name evidence="1" type="ORF">Air01nite_79640</name>
</gene>
<sequence length="332" mass="36333">MSHHLDSELSRRDSRLDLTDQYVFRGTTGTVLVMNVNSSILGDDYQPGFHPEARYEFKVHFDGAAVEDLTYRVTFGSGGLMLVALTGEDARDDAAVGSLVAEGRTDAALAGHHGLRMWAGKVREPFYNDLTLLAALAAAVRDGIRPDLGDWRPENAENAFTDVTVHSIVLEIPDDERFRAGRAIGVWTVTKLPHDGGWQQVNRQATPMLWPLIRTAHHDWAVAANRSHPQNDLRDDGERLAGIIAAVVGAVQTAEDPAAYANALVRRLLPDVLPYRIGTAANFGFAGINGRALADNAVEVMFCRVFNAAVPLGLRPDQNTRRDDFPYVVAAE</sequence>
<protein>
    <recommendedName>
        <fullName evidence="3">DUF4331 domain-containing protein</fullName>
    </recommendedName>
</protein>
<organism evidence="1 2">
    <name type="scientific">Asanoa iriomotensis</name>
    <dbReference type="NCBI Taxonomy" id="234613"/>
    <lineage>
        <taxon>Bacteria</taxon>
        <taxon>Bacillati</taxon>
        <taxon>Actinomycetota</taxon>
        <taxon>Actinomycetes</taxon>
        <taxon>Micromonosporales</taxon>
        <taxon>Micromonosporaceae</taxon>
        <taxon>Asanoa</taxon>
    </lineage>
</organism>
<evidence type="ECO:0000313" key="2">
    <source>
        <dbReference type="Proteomes" id="UP000624325"/>
    </source>
</evidence>
<dbReference type="RefSeq" id="WP_203708722.1">
    <property type="nucleotide sequence ID" value="NZ_BAAALU010000048.1"/>
</dbReference>
<dbReference type="Pfam" id="PF14224">
    <property type="entry name" value="DUF4331"/>
    <property type="match status" value="2"/>
</dbReference>
<comment type="caution">
    <text evidence="1">The sequence shown here is derived from an EMBL/GenBank/DDBJ whole genome shotgun (WGS) entry which is preliminary data.</text>
</comment>
<evidence type="ECO:0000313" key="1">
    <source>
        <dbReference type="EMBL" id="GIF61869.1"/>
    </source>
</evidence>
<evidence type="ECO:0008006" key="3">
    <source>
        <dbReference type="Google" id="ProtNLM"/>
    </source>
</evidence>